<evidence type="ECO:0000256" key="3">
    <source>
        <dbReference type="ARBA" id="ARBA00022741"/>
    </source>
</evidence>
<dbReference type="NCBIfam" id="NF001756">
    <property type="entry name" value="PRK00484.1"/>
    <property type="match status" value="1"/>
</dbReference>
<dbReference type="AlphaFoldDB" id="A0A0G0QIN7"/>
<evidence type="ECO:0000256" key="7">
    <source>
        <dbReference type="HAMAP-Rule" id="MF_00252"/>
    </source>
</evidence>
<comment type="subunit">
    <text evidence="7">Homodimer.</text>
</comment>
<dbReference type="PANTHER" id="PTHR42918:SF15">
    <property type="entry name" value="LYSINE--TRNA LIGASE, CHLOROPLASTIC_MITOCHONDRIAL"/>
    <property type="match status" value="1"/>
</dbReference>
<dbReference type="InterPro" id="IPR044136">
    <property type="entry name" value="Lys-tRNA-ligase_II_N"/>
</dbReference>
<dbReference type="InterPro" id="IPR012340">
    <property type="entry name" value="NA-bd_OB-fold"/>
</dbReference>
<evidence type="ECO:0000256" key="1">
    <source>
        <dbReference type="ARBA" id="ARBA00022598"/>
    </source>
</evidence>
<organism evidence="10 11">
    <name type="scientific">Candidatus Woesebacteria bacterium GW2011_GWA1_39_21</name>
    <dbReference type="NCBI Taxonomy" id="1618550"/>
    <lineage>
        <taxon>Bacteria</taxon>
        <taxon>Candidatus Woeseibacteriota</taxon>
    </lineage>
</organism>
<dbReference type="Pfam" id="PF09391">
    <property type="entry name" value="DUF2000"/>
    <property type="match status" value="1"/>
</dbReference>
<dbReference type="PROSITE" id="PS50862">
    <property type="entry name" value="AA_TRNA_LIGASE_II"/>
    <property type="match status" value="1"/>
</dbReference>
<dbReference type="InterPro" id="IPR004365">
    <property type="entry name" value="NA-bd_OB_tRNA"/>
</dbReference>
<evidence type="ECO:0000256" key="8">
    <source>
        <dbReference type="RuleBase" id="RU000336"/>
    </source>
</evidence>
<keyword evidence="3 7" id="KW-0547">Nucleotide-binding</keyword>
<dbReference type="NCBIfam" id="TIGR00499">
    <property type="entry name" value="lysS_bact"/>
    <property type="match status" value="1"/>
</dbReference>
<dbReference type="Gene3D" id="3.40.1490.10">
    <property type="entry name" value="Bit1"/>
    <property type="match status" value="1"/>
</dbReference>
<keyword evidence="7" id="KW-0648">Protein biosynthesis</keyword>
<evidence type="ECO:0000256" key="2">
    <source>
        <dbReference type="ARBA" id="ARBA00022723"/>
    </source>
</evidence>
<gene>
    <name evidence="7" type="primary">lysS</name>
    <name evidence="10" type="ORF">UT39_C0021G0022</name>
</gene>
<dbReference type="PATRIC" id="fig|1618550.3.peg.1055"/>
<dbReference type="GO" id="GO:0000049">
    <property type="term" value="F:tRNA binding"/>
    <property type="evidence" value="ECO:0007669"/>
    <property type="project" value="TreeGrafter"/>
</dbReference>
<evidence type="ECO:0000313" key="11">
    <source>
        <dbReference type="Proteomes" id="UP000034246"/>
    </source>
</evidence>
<dbReference type="SUPFAM" id="SSF102462">
    <property type="entry name" value="Peptidyl-tRNA hydrolase II"/>
    <property type="match status" value="1"/>
</dbReference>
<dbReference type="Gene3D" id="3.30.930.10">
    <property type="entry name" value="Bira Bifunctional Protein, Domain 2"/>
    <property type="match status" value="1"/>
</dbReference>
<keyword evidence="5 7" id="KW-0030">Aminoacyl-tRNA synthetase</keyword>
<proteinExistence type="inferred from homology"/>
<dbReference type="STRING" id="1618550.UT39_C0021G0022"/>
<dbReference type="GO" id="GO:0000287">
    <property type="term" value="F:magnesium ion binding"/>
    <property type="evidence" value="ECO:0007669"/>
    <property type="project" value="UniProtKB-UniRule"/>
</dbReference>
<evidence type="ECO:0000259" key="9">
    <source>
        <dbReference type="PROSITE" id="PS50862"/>
    </source>
</evidence>
<comment type="catalytic activity">
    <reaction evidence="6 7 8">
        <text>tRNA(Lys) + L-lysine + ATP = L-lysyl-tRNA(Lys) + AMP + diphosphate</text>
        <dbReference type="Rhea" id="RHEA:20792"/>
        <dbReference type="Rhea" id="RHEA-COMP:9696"/>
        <dbReference type="Rhea" id="RHEA-COMP:9697"/>
        <dbReference type="ChEBI" id="CHEBI:30616"/>
        <dbReference type="ChEBI" id="CHEBI:32551"/>
        <dbReference type="ChEBI" id="CHEBI:33019"/>
        <dbReference type="ChEBI" id="CHEBI:78442"/>
        <dbReference type="ChEBI" id="CHEBI:78529"/>
        <dbReference type="ChEBI" id="CHEBI:456215"/>
        <dbReference type="EC" id="6.1.1.6"/>
    </reaction>
</comment>
<keyword evidence="2 7" id="KW-0479">Metal-binding</keyword>
<comment type="cofactor">
    <cofactor evidence="7 8">
        <name>Mg(2+)</name>
        <dbReference type="ChEBI" id="CHEBI:18420"/>
    </cofactor>
    <text evidence="7 8">Binds 3 Mg(2+) ions per subunit.</text>
</comment>
<dbReference type="InterPro" id="IPR004364">
    <property type="entry name" value="Aa-tRNA-synt_II"/>
</dbReference>
<keyword evidence="7 8" id="KW-0460">Magnesium</keyword>
<dbReference type="Gene3D" id="2.40.50.140">
    <property type="entry name" value="Nucleic acid-binding proteins"/>
    <property type="match status" value="1"/>
</dbReference>
<evidence type="ECO:0000256" key="4">
    <source>
        <dbReference type="ARBA" id="ARBA00022840"/>
    </source>
</evidence>
<sequence>MAQQKLEEIRKNRLNKIKKLIELGINPYPSKPKENPIDIASALEKSEQAVSVCGRIMSIRGHGNMSFFDLKDETGKIQLWFQKNVLKKIYKTLELIDVGDIIFAKGDVTKTKSGEISIDVSDFQLLSKSIRPLPSTWFGVKDIEDRYRKRYLDLIFNDDVRRRFNLRTKLVREIRNYLDGLGYWEVETPTLQPLYGGANAKPFKTHHNSLDHNFYLRIADELYLKRLIIGGYQKVYEICKDFRNEGVDQTHSPEFTMIEYYESYADYQKMMDVTEGLFKHLADRVLGQMKIKVGGREIDISQKWPRVTMVDEIKEKLGLDVEKEDQESLEKYCNENKVELLGGETKGQLVYTIFEHKVTDQLNGPIWIIDYPKDVSPLSKKHATKEGWVERFEGYIGGKEICDGWSELTDPMEQRSRFVSDEKLSREDKEEAQQVDEEFLEAMEYGMPPLGGIGIGIDRLTMFLTNTWLIKETILFPTLRPDLNKNLSLPSEEKYDYKEKKIVAILDTELPIGLAMNALGHMSFAMGNTSNEEWMGKEWFDDADGIKHHGISKYPFIVLKADKKRIKEIVNKAKNSALSVVDYPQEMFDTGKDQDLVKAINNAKSGELVYRAVTLSGVSKNVDKLTEDLELFK</sequence>
<dbReference type="PRINTS" id="PR00982">
    <property type="entry name" value="TRNASYNTHLYS"/>
</dbReference>
<feature type="binding site" evidence="7">
    <location>
        <position position="393"/>
    </location>
    <ligand>
        <name>Mg(2+)</name>
        <dbReference type="ChEBI" id="CHEBI:18420"/>
        <label>1</label>
    </ligand>
</feature>
<feature type="binding site" evidence="7">
    <location>
        <position position="400"/>
    </location>
    <ligand>
        <name>Mg(2+)</name>
        <dbReference type="ChEBI" id="CHEBI:18420"/>
        <label>1</label>
    </ligand>
</feature>
<dbReference type="Pfam" id="PF00152">
    <property type="entry name" value="tRNA-synt_2"/>
    <property type="match status" value="1"/>
</dbReference>
<accession>A0A0G0QIN7</accession>
<evidence type="ECO:0000256" key="5">
    <source>
        <dbReference type="ARBA" id="ARBA00023146"/>
    </source>
</evidence>
<feature type="domain" description="Aminoacyl-transfer RNA synthetases class-II family profile" evidence="9">
    <location>
        <begin position="164"/>
        <end position="481"/>
    </location>
</feature>
<dbReference type="InterPro" id="IPR018149">
    <property type="entry name" value="Lys-tRNA-synth_II_C"/>
</dbReference>
<keyword evidence="4 7" id="KW-0067">ATP-binding</keyword>
<dbReference type="Proteomes" id="UP000034246">
    <property type="component" value="Unassembled WGS sequence"/>
</dbReference>
<dbReference type="CDD" id="cd00775">
    <property type="entry name" value="LysRS_core"/>
    <property type="match status" value="1"/>
</dbReference>
<name>A0A0G0QIN7_9BACT</name>
<dbReference type="Pfam" id="PF01336">
    <property type="entry name" value="tRNA_anti-codon"/>
    <property type="match status" value="1"/>
</dbReference>
<protein>
    <recommendedName>
        <fullName evidence="7">Lysine--tRNA ligase</fullName>
        <ecNumber evidence="7">6.1.1.6</ecNumber>
    </recommendedName>
    <alternativeName>
        <fullName evidence="7">Lysyl-tRNA synthetase</fullName>
        <shortName evidence="7">LysRS</shortName>
    </alternativeName>
</protein>
<keyword evidence="1 7" id="KW-0436">Ligase</keyword>
<dbReference type="InterPro" id="IPR023476">
    <property type="entry name" value="Pep_tRNA_hydro_II_dom_sf"/>
</dbReference>
<comment type="caution">
    <text evidence="10">The sequence shown here is derived from an EMBL/GenBank/DDBJ whole genome shotgun (WGS) entry which is preliminary data.</text>
</comment>
<dbReference type="GO" id="GO:0005524">
    <property type="term" value="F:ATP binding"/>
    <property type="evidence" value="ECO:0007669"/>
    <property type="project" value="UniProtKB-UniRule"/>
</dbReference>
<dbReference type="EMBL" id="LBWP01000021">
    <property type="protein sequence ID" value="KKR10280.1"/>
    <property type="molecule type" value="Genomic_DNA"/>
</dbReference>
<evidence type="ECO:0000313" key="10">
    <source>
        <dbReference type="EMBL" id="KKR10280.1"/>
    </source>
</evidence>
<reference evidence="10 11" key="1">
    <citation type="journal article" date="2015" name="Nature">
        <title>rRNA introns, odd ribosomes, and small enigmatic genomes across a large radiation of phyla.</title>
        <authorList>
            <person name="Brown C.T."/>
            <person name="Hug L.A."/>
            <person name="Thomas B.C."/>
            <person name="Sharon I."/>
            <person name="Castelle C.J."/>
            <person name="Singh A."/>
            <person name="Wilkins M.J."/>
            <person name="Williams K.H."/>
            <person name="Banfield J.F."/>
        </authorList>
    </citation>
    <scope>NUCLEOTIDE SEQUENCE [LARGE SCALE GENOMIC DNA]</scope>
</reference>
<dbReference type="InterPro" id="IPR045864">
    <property type="entry name" value="aa-tRNA-synth_II/BPL/LPL"/>
</dbReference>
<dbReference type="CDD" id="cd04322">
    <property type="entry name" value="LysRS_N"/>
    <property type="match status" value="1"/>
</dbReference>
<comment type="subcellular location">
    <subcellularLocation>
        <location evidence="7">Cytoplasm</location>
    </subcellularLocation>
</comment>
<dbReference type="InterPro" id="IPR006195">
    <property type="entry name" value="aa-tRNA-synth_II"/>
</dbReference>
<dbReference type="HAMAP" id="MF_00252">
    <property type="entry name" value="Lys_tRNA_synth_class2"/>
    <property type="match status" value="1"/>
</dbReference>
<dbReference type="GO" id="GO:0005829">
    <property type="term" value="C:cytosol"/>
    <property type="evidence" value="ECO:0007669"/>
    <property type="project" value="TreeGrafter"/>
</dbReference>
<dbReference type="SUPFAM" id="SSF55681">
    <property type="entry name" value="Class II aaRS and biotin synthetases"/>
    <property type="match status" value="1"/>
</dbReference>
<feature type="binding site" evidence="7">
    <location>
        <position position="400"/>
    </location>
    <ligand>
        <name>Mg(2+)</name>
        <dbReference type="ChEBI" id="CHEBI:18420"/>
        <label>2</label>
    </ligand>
</feature>
<evidence type="ECO:0000256" key="6">
    <source>
        <dbReference type="ARBA" id="ARBA00048573"/>
    </source>
</evidence>
<dbReference type="EC" id="6.1.1.6" evidence="7"/>
<comment type="similarity">
    <text evidence="7">Belongs to the class-II aminoacyl-tRNA synthetase family.</text>
</comment>
<dbReference type="SUPFAM" id="SSF50249">
    <property type="entry name" value="Nucleic acid-binding proteins"/>
    <property type="match status" value="1"/>
</dbReference>
<dbReference type="GO" id="GO:0006430">
    <property type="term" value="P:lysyl-tRNA aminoacylation"/>
    <property type="evidence" value="ECO:0007669"/>
    <property type="project" value="UniProtKB-UniRule"/>
</dbReference>
<dbReference type="InterPro" id="IPR002313">
    <property type="entry name" value="Lys-tRNA-ligase_II"/>
</dbReference>
<dbReference type="PANTHER" id="PTHR42918">
    <property type="entry name" value="LYSYL-TRNA SYNTHETASE"/>
    <property type="match status" value="1"/>
</dbReference>
<keyword evidence="7" id="KW-0963">Cytoplasm</keyword>
<dbReference type="InterPro" id="IPR018988">
    <property type="entry name" value="DUF2000"/>
</dbReference>
<dbReference type="GO" id="GO:0004824">
    <property type="term" value="F:lysine-tRNA ligase activity"/>
    <property type="evidence" value="ECO:0007669"/>
    <property type="project" value="UniProtKB-UniRule"/>
</dbReference>